<dbReference type="AlphaFoldDB" id="A0A0E9XM10"/>
<dbReference type="EMBL" id="GBXM01004825">
    <property type="protein sequence ID" value="JAI03753.1"/>
    <property type="molecule type" value="Transcribed_RNA"/>
</dbReference>
<organism evidence="1">
    <name type="scientific">Anguilla anguilla</name>
    <name type="common">European freshwater eel</name>
    <name type="synonym">Muraena anguilla</name>
    <dbReference type="NCBI Taxonomy" id="7936"/>
    <lineage>
        <taxon>Eukaryota</taxon>
        <taxon>Metazoa</taxon>
        <taxon>Chordata</taxon>
        <taxon>Craniata</taxon>
        <taxon>Vertebrata</taxon>
        <taxon>Euteleostomi</taxon>
        <taxon>Actinopterygii</taxon>
        <taxon>Neopterygii</taxon>
        <taxon>Teleostei</taxon>
        <taxon>Anguilliformes</taxon>
        <taxon>Anguillidae</taxon>
        <taxon>Anguilla</taxon>
    </lineage>
</organism>
<proteinExistence type="predicted"/>
<evidence type="ECO:0000313" key="1">
    <source>
        <dbReference type="EMBL" id="JAI03753.1"/>
    </source>
</evidence>
<name>A0A0E9XM10_ANGAN</name>
<reference evidence="1" key="1">
    <citation type="submission" date="2014-11" db="EMBL/GenBank/DDBJ databases">
        <authorList>
            <person name="Amaro Gonzalez C."/>
        </authorList>
    </citation>
    <scope>NUCLEOTIDE SEQUENCE</scope>
</reference>
<reference evidence="1" key="2">
    <citation type="journal article" date="2015" name="Fish Shellfish Immunol.">
        <title>Early steps in the European eel (Anguilla anguilla)-Vibrio vulnificus interaction in the gills: Role of the RtxA13 toxin.</title>
        <authorList>
            <person name="Callol A."/>
            <person name="Pajuelo D."/>
            <person name="Ebbesson L."/>
            <person name="Teles M."/>
            <person name="MacKenzie S."/>
            <person name="Amaro C."/>
        </authorList>
    </citation>
    <scope>NUCLEOTIDE SEQUENCE</scope>
</reference>
<protein>
    <submittedName>
        <fullName evidence="1">Uncharacterized protein</fullName>
    </submittedName>
</protein>
<accession>A0A0E9XM10</accession>
<sequence>MGEIKQFLSLPWQHQQENRTQLVVELLDSTVQSLSCAPIRTNLVHPRRMFNQNQRIQAGIIRQRSLKNTACYNAVTGSLKKTKQKKHNGWSV</sequence>